<dbReference type="SUPFAM" id="SSF53383">
    <property type="entry name" value="PLP-dependent transferases"/>
    <property type="match status" value="1"/>
</dbReference>
<dbReference type="RefSeq" id="WP_129186706.1">
    <property type="nucleotide sequence ID" value="NZ_CP035493.1"/>
</dbReference>
<proteinExistence type="inferred from homology"/>
<dbReference type="PROSITE" id="PS00595">
    <property type="entry name" value="AA_TRANSFER_CLASS_5"/>
    <property type="match status" value="1"/>
</dbReference>
<accession>A0A4P6F275</accession>
<dbReference type="InterPro" id="IPR000192">
    <property type="entry name" value="Aminotrans_V_dom"/>
</dbReference>
<evidence type="ECO:0000256" key="3">
    <source>
        <dbReference type="ARBA" id="ARBA00022898"/>
    </source>
</evidence>
<evidence type="ECO:0000256" key="4">
    <source>
        <dbReference type="ARBA" id="ARBA00050776"/>
    </source>
</evidence>
<protein>
    <submittedName>
        <fullName evidence="7">Aminotransferase class V-fold PLP-dependent enzyme</fullName>
    </submittedName>
</protein>
<evidence type="ECO:0000259" key="6">
    <source>
        <dbReference type="Pfam" id="PF00266"/>
    </source>
</evidence>
<dbReference type="InterPro" id="IPR020578">
    <property type="entry name" value="Aminotrans_V_PyrdxlP_BS"/>
</dbReference>
<evidence type="ECO:0000313" key="7">
    <source>
        <dbReference type="EMBL" id="QAY69306.1"/>
    </source>
</evidence>
<dbReference type="InterPro" id="IPR015421">
    <property type="entry name" value="PyrdxlP-dep_Trfase_major"/>
</dbReference>
<evidence type="ECO:0000256" key="1">
    <source>
        <dbReference type="ARBA" id="ARBA00001933"/>
    </source>
</evidence>
<dbReference type="AlphaFoldDB" id="A0A4P6F275"/>
<dbReference type="PANTHER" id="PTHR43586">
    <property type="entry name" value="CYSTEINE DESULFURASE"/>
    <property type="match status" value="1"/>
</dbReference>
<dbReference type="Gene3D" id="3.40.640.10">
    <property type="entry name" value="Type I PLP-dependent aspartate aminotransferase-like (Major domain)"/>
    <property type="match status" value="1"/>
</dbReference>
<evidence type="ECO:0000313" key="8">
    <source>
        <dbReference type="Proteomes" id="UP000292118"/>
    </source>
</evidence>
<dbReference type="OrthoDB" id="9804366at2"/>
<sequence length="481" mass="49056">MTATAAAAPTAVAEHAASPTYTPARVDGVAAVLPVVGADTLVPLVDGRRVPYANLDVAASAPALQAVADHVDRVLPLYASVHRGAGYLSQVSTALYEQARRTIGAFVGAREDDLVLVTRNTTDSLNLLAGCVPADPATGAPGRVLVLDIEHHANLLPWQRDTDATVLAGGPSVAATLDAVREELRDGGPYALVAITGASNVTGEALSVAAVVEIAHAAGARVVLDGAQLVPHRPFSLAASGVDYVAFSGHKTYAPYGAGALVGRRDWLDAGTPYLAGGGAVRRVRVAETTWHEGPARHEAGSPNVIGAVALAAAAEALRAVDPAELAVHEAALRDRLVAGLAEIDRVQVVRCWADAVDPVGVVTFTVAGYDPGLVAAFLSAEHGIGVRDGRFCAHPLLGRLGFDAGAVRASVGVGTPGADVERLVAAVRSLVADGPQAQYDVVDGLWVVVDDPRPVPEGLGLDGLLATAALGDPTGCTPIL</sequence>
<feature type="domain" description="Aminotransferase class V" evidence="6">
    <location>
        <begin position="54"/>
        <end position="424"/>
    </location>
</feature>
<dbReference type="KEGG" id="xya:ET471_04015"/>
<comment type="catalytic activity">
    <reaction evidence="4">
        <text>(sulfur carrier)-H + L-cysteine = (sulfur carrier)-SH + L-alanine</text>
        <dbReference type="Rhea" id="RHEA:43892"/>
        <dbReference type="Rhea" id="RHEA-COMP:14737"/>
        <dbReference type="Rhea" id="RHEA-COMP:14739"/>
        <dbReference type="ChEBI" id="CHEBI:29917"/>
        <dbReference type="ChEBI" id="CHEBI:35235"/>
        <dbReference type="ChEBI" id="CHEBI:57972"/>
        <dbReference type="ChEBI" id="CHEBI:64428"/>
        <dbReference type="EC" id="2.8.1.7"/>
    </reaction>
</comment>
<dbReference type="GO" id="GO:0008483">
    <property type="term" value="F:transaminase activity"/>
    <property type="evidence" value="ECO:0007669"/>
    <property type="project" value="UniProtKB-KW"/>
</dbReference>
<dbReference type="InterPro" id="IPR015422">
    <property type="entry name" value="PyrdxlP-dep_Trfase_small"/>
</dbReference>
<keyword evidence="7" id="KW-0808">Transferase</keyword>
<dbReference type="Proteomes" id="UP000292118">
    <property type="component" value="Chromosome"/>
</dbReference>
<gene>
    <name evidence="7" type="ORF">ET471_04015</name>
</gene>
<keyword evidence="3" id="KW-0663">Pyridoxal phosphate</keyword>
<comment type="cofactor">
    <cofactor evidence="1 5">
        <name>pyridoxal 5'-phosphate</name>
        <dbReference type="ChEBI" id="CHEBI:597326"/>
    </cofactor>
</comment>
<dbReference type="Pfam" id="PF00266">
    <property type="entry name" value="Aminotran_5"/>
    <property type="match status" value="1"/>
</dbReference>
<dbReference type="EMBL" id="CP035493">
    <property type="protein sequence ID" value="QAY69306.1"/>
    <property type="molecule type" value="Genomic_DNA"/>
</dbReference>
<keyword evidence="7" id="KW-0032">Aminotransferase</keyword>
<dbReference type="Gene3D" id="3.90.1150.10">
    <property type="entry name" value="Aspartate Aminotransferase, domain 1"/>
    <property type="match status" value="1"/>
</dbReference>
<reference evidence="7 8" key="1">
    <citation type="submission" date="2019-01" db="EMBL/GenBank/DDBJ databases">
        <title>Genome sequencing of strain FW10M-9.</title>
        <authorList>
            <person name="Heo J."/>
            <person name="Kim S.-J."/>
            <person name="Kim J.-S."/>
            <person name="Hong S.-B."/>
            <person name="Kwon S.-W."/>
        </authorList>
    </citation>
    <scope>NUCLEOTIDE SEQUENCE [LARGE SCALE GENOMIC DNA]</scope>
    <source>
        <strain evidence="7 8">FW10M-9</strain>
    </source>
</reference>
<keyword evidence="8" id="KW-1185">Reference proteome</keyword>
<evidence type="ECO:0000256" key="2">
    <source>
        <dbReference type="ARBA" id="ARBA00010447"/>
    </source>
</evidence>
<dbReference type="PANTHER" id="PTHR43586:SF8">
    <property type="entry name" value="CYSTEINE DESULFURASE 1, CHLOROPLASTIC"/>
    <property type="match status" value="1"/>
</dbReference>
<name>A0A4P6F275_9MICO</name>
<dbReference type="InterPro" id="IPR015424">
    <property type="entry name" value="PyrdxlP-dep_Trfase"/>
</dbReference>
<evidence type="ECO:0000256" key="5">
    <source>
        <dbReference type="RuleBase" id="RU004504"/>
    </source>
</evidence>
<comment type="similarity">
    <text evidence="2">Belongs to the class-V pyridoxal-phosphate-dependent aminotransferase family. Csd subfamily.</text>
</comment>
<organism evidence="7 8">
    <name type="scientific">Xylanimonas protaetiae</name>
    <dbReference type="NCBI Taxonomy" id="2509457"/>
    <lineage>
        <taxon>Bacteria</taxon>
        <taxon>Bacillati</taxon>
        <taxon>Actinomycetota</taxon>
        <taxon>Actinomycetes</taxon>
        <taxon>Micrococcales</taxon>
        <taxon>Promicromonosporaceae</taxon>
        <taxon>Xylanimonas</taxon>
    </lineage>
</organism>
<dbReference type="GO" id="GO:0031071">
    <property type="term" value="F:cysteine desulfurase activity"/>
    <property type="evidence" value="ECO:0007669"/>
    <property type="project" value="UniProtKB-EC"/>
</dbReference>